<evidence type="ECO:0000313" key="2">
    <source>
        <dbReference type="EMBL" id="GAP03573.1"/>
    </source>
</evidence>
<feature type="transmembrane region" description="Helical" evidence="1">
    <location>
        <begin position="177"/>
        <end position="203"/>
    </location>
</feature>
<keyword evidence="1" id="KW-0472">Membrane</keyword>
<dbReference type="Proteomes" id="UP000064514">
    <property type="component" value="Unassembled WGS sequence"/>
</dbReference>
<dbReference type="PANTHER" id="PTHR40078">
    <property type="entry name" value="INTEGRAL MEMBRANE PROTEIN-RELATED"/>
    <property type="match status" value="1"/>
</dbReference>
<feature type="transmembrane region" description="Helical" evidence="1">
    <location>
        <begin position="77"/>
        <end position="97"/>
    </location>
</feature>
<proteinExistence type="predicted"/>
<name>A0A3F3HCK7_9LACO</name>
<sequence>MENNHIRTRLLFFLLGLVLVAFGNALSIISTAGNGLWTAAALGLAQWSGVGISFILMTIGLIVIGINLLLPERFSWLTVSGELLFVLLFSQLIHFFVTALSKKFTVPVALWLRIFLAIIGITIVCLGTSFYQRANLWLYPTDSLTTLLTSRFFNNHFAWAQLVAFVPPVILVTATTFHLHAVVGVQAGTLFSLACNGPLIAYFNKRACPFLRLNSPL</sequence>
<dbReference type="EMBL" id="DF968078">
    <property type="protein sequence ID" value="GAP03573.1"/>
    <property type="molecule type" value="Genomic_DNA"/>
</dbReference>
<dbReference type="STRING" id="709323.GCA_001047135_00117"/>
<dbReference type="Pfam" id="PF19700">
    <property type="entry name" value="DUF6198"/>
    <property type="match status" value="1"/>
</dbReference>
<reference evidence="2" key="1">
    <citation type="journal article" date="2015" name="BMC Genomics">
        <title>Comparative genomics of Fructobacillus spp. and Leuconostoc spp. reveals niche-specific evolution of Fructobacillus spp.</title>
        <authorList>
            <person name="Endo A."/>
            <person name="Tanizawa Y."/>
            <person name="Tanaka N."/>
            <person name="Maeno S."/>
            <person name="Kumar H."/>
            <person name="Shiwa Y."/>
            <person name="Okada S."/>
            <person name="Yoshikawa H."/>
            <person name="Dicks L."/>
            <person name="Nakagawa J."/>
            <person name="Arita M."/>
        </authorList>
    </citation>
    <scope>NUCLEOTIDE SEQUENCE [LARGE SCALE GENOMIC DNA]</scope>
    <source>
        <strain evidence="2">F214-1</strain>
    </source>
</reference>
<evidence type="ECO:0000256" key="1">
    <source>
        <dbReference type="SAM" id="Phobius"/>
    </source>
</evidence>
<organism evidence="2">
    <name type="scientific">Fructobacillus tropaeoli</name>
    <dbReference type="NCBI Taxonomy" id="709323"/>
    <lineage>
        <taxon>Bacteria</taxon>
        <taxon>Bacillati</taxon>
        <taxon>Bacillota</taxon>
        <taxon>Bacilli</taxon>
        <taxon>Lactobacillales</taxon>
        <taxon>Lactobacillaceae</taxon>
        <taxon>Fructobacillus</taxon>
    </lineage>
</organism>
<dbReference type="InterPro" id="IPR038750">
    <property type="entry name" value="YczE/YyaS-like"/>
</dbReference>
<feature type="transmembrane region" description="Helical" evidence="1">
    <location>
        <begin position="152"/>
        <end position="171"/>
    </location>
</feature>
<dbReference type="PANTHER" id="PTHR40078:SF1">
    <property type="entry name" value="INTEGRAL MEMBRANE PROTEIN"/>
    <property type="match status" value="1"/>
</dbReference>
<gene>
    <name evidence="2" type="ORF">FTRO_0011160</name>
</gene>
<evidence type="ECO:0008006" key="3">
    <source>
        <dbReference type="Google" id="ProtNLM"/>
    </source>
</evidence>
<dbReference type="RefSeq" id="WP_059393101.1">
    <property type="nucleotide sequence ID" value="NZ_DF968078.1"/>
</dbReference>
<protein>
    <recommendedName>
        <fullName evidence="3">Integral membrane protein</fullName>
    </recommendedName>
</protein>
<keyword evidence="1" id="KW-1133">Transmembrane helix</keyword>
<dbReference type="AlphaFoldDB" id="A0A3F3HCK7"/>
<keyword evidence="1" id="KW-0812">Transmembrane</keyword>
<feature type="transmembrane region" description="Helical" evidence="1">
    <location>
        <begin position="109"/>
        <end position="131"/>
    </location>
</feature>
<feature type="transmembrane region" description="Helical" evidence="1">
    <location>
        <begin position="51"/>
        <end position="70"/>
    </location>
</feature>
<accession>A0A3F3HCK7</accession>